<dbReference type="InterPro" id="IPR050583">
    <property type="entry name" value="Mycobacterial_A85_antigen"/>
</dbReference>
<name>A0ABW5UA81_9SPHI</name>
<dbReference type="PANTHER" id="PTHR48098:SF1">
    <property type="entry name" value="DIACYLGLYCEROL ACYLTRANSFERASE_MYCOLYLTRANSFERASE AG85A"/>
    <property type="match status" value="1"/>
</dbReference>
<evidence type="ECO:0000313" key="2">
    <source>
        <dbReference type="EMBL" id="MFD2742185.1"/>
    </source>
</evidence>
<comment type="caution">
    <text evidence="2">The sequence shown here is derived from an EMBL/GenBank/DDBJ whole genome shotgun (WGS) entry which is preliminary data.</text>
</comment>
<dbReference type="EMBL" id="JBHUMB010000005">
    <property type="protein sequence ID" value="MFD2742185.1"/>
    <property type="molecule type" value="Genomic_DNA"/>
</dbReference>
<dbReference type="InterPro" id="IPR000801">
    <property type="entry name" value="Esterase-like"/>
</dbReference>
<dbReference type="RefSeq" id="WP_066753689.1">
    <property type="nucleotide sequence ID" value="NZ_JBHUMB010000005.1"/>
</dbReference>
<feature type="chain" id="PRO_5047306052" evidence="1">
    <location>
        <begin position="21"/>
        <end position="276"/>
    </location>
</feature>
<sequence>MKLPYILLCFLLCCQQLVGAQVDTVEVFSNSMQKNIKTVVVQPTNTTESSLPTLYLLHGYSGKYSDYIQRVAQLQELVDRYQILVVCPDGGYGSWYWDVDGDQNFQYETFVSNELVDYISANFPASSEARYRAITGFSMGGHGALYLALRHQDVYGAVASIAGGVDIRPFPNNWDMAKRLGSYAQNASTWESHTVMEMLHLVGSNPLPIYIDCGRDDFFHEVNLRLHNRMTYLNIPHHYQSMPGKHDWAYVSKSLDFQFAFFHQFFGGSKKQDSHN</sequence>
<dbReference type="Proteomes" id="UP001597418">
    <property type="component" value="Unassembled WGS sequence"/>
</dbReference>
<evidence type="ECO:0000313" key="3">
    <source>
        <dbReference type="Proteomes" id="UP001597418"/>
    </source>
</evidence>
<proteinExistence type="predicted"/>
<dbReference type="SUPFAM" id="SSF53474">
    <property type="entry name" value="alpha/beta-Hydrolases"/>
    <property type="match status" value="1"/>
</dbReference>
<dbReference type="InterPro" id="IPR029058">
    <property type="entry name" value="AB_hydrolase_fold"/>
</dbReference>
<feature type="signal peptide" evidence="1">
    <location>
        <begin position="1"/>
        <end position="20"/>
    </location>
</feature>
<evidence type="ECO:0000256" key="1">
    <source>
        <dbReference type="SAM" id="SignalP"/>
    </source>
</evidence>
<accession>A0ABW5UA81</accession>
<keyword evidence="3" id="KW-1185">Reference proteome</keyword>
<dbReference type="Pfam" id="PF00756">
    <property type="entry name" value="Esterase"/>
    <property type="match status" value="1"/>
</dbReference>
<protein>
    <submittedName>
        <fullName evidence="2">Alpha/beta hydrolase</fullName>
    </submittedName>
</protein>
<keyword evidence="2" id="KW-0378">Hydrolase</keyword>
<keyword evidence="1" id="KW-0732">Signal</keyword>
<reference evidence="3" key="1">
    <citation type="journal article" date="2019" name="Int. J. Syst. Evol. Microbiol.">
        <title>The Global Catalogue of Microorganisms (GCM) 10K type strain sequencing project: providing services to taxonomists for standard genome sequencing and annotation.</title>
        <authorList>
            <consortium name="The Broad Institute Genomics Platform"/>
            <consortium name="The Broad Institute Genome Sequencing Center for Infectious Disease"/>
            <person name="Wu L."/>
            <person name="Ma J."/>
        </authorList>
    </citation>
    <scope>NUCLEOTIDE SEQUENCE [LARGE SCALE GENOMIC DNA]</scope>
    <source>
        <strain evidence="3">KCTC 42247</strain>
    </source>
</reference>
<organism evidence="2 3">
    <name type="scientific">Sphingobacterium populi</name>
    <dbReference type="NCBI Taxonomy" id="1812824"/>
    <lineage>
        <taxon>Bacteria</taxon>
        <taxon>Pseudomonadati</taxon>
        <taxon>Bacteroidota</taxon>
        <taxon>Sphingobacteriia</taxon>
        <taxon>Sphingobacteriales</taxon>
        <taxon>Sphingobacteriaceae</taxon>
        <taxon>Sphingobacterium</taxon>
    </lineage>
</organism>
<dbReference type="Gene3D" id="3.40.50.1820">
    <property type="entry name" value="alpha/beta hydrolase"/>
    <property type="match status" value="1"/>
</dbReference>
<dbReference type="PANTHER" id="PTHR48098">
    <property type="entry name" value="ENTEROCHELIN ESTERASE-RELATED"/>
    <property type="match status" value="1"/>
</dbReference>
<dbReference type="GO" id="GO:0016787">
    <property type="term" value="F:hydrolase activity"/>
    <property type="evidence" value="ECO:0007669"/>
    <property type="project" value="UniProtKB-KW"/>
</dbReference>
<gene>
    <name evidence="2" type="ORF">ACFSQ6_02120</name>
</gene>